<accession>A0ABN0WME8</accession>
<dbReference type="Proteomes" id="UP001500782">
    <property type="component" value="Unassembled WGS sequence"/>
</dbReference>
<gene>
    <name evidence="1" type="ORF">GCM10008967_35300</name>
</gene>
<protein>
    <submittedName>
        <fullName evidence="1">Uncharacterized protein</fullName>
    </submittedName>
</protein>
<organism evidence="1 2">
    <name type="scientific">Bacillus carboniphilus</name>
    <dbReference type="NCBI Taxonomy" id="86663"/>
    <lineage>
        <taxon>Bacteria</taxon>
        <taxon>Bacillati</taxon>
        <taxon>Bacillota</taxon>
        <taxon>Bacilli</taxon>
        <taxon>Bacillales</taxon>
        <taxon>Bacillaceae</taxon>
        <taxon>Bacillus</taxon>
    </lineage>
</organism>
<dbReference type="RefSeq" id="WP_343801995.1">
    <property type="nucleotide sequence ID" value="NZ_BAAADJ010000060.1"/>
</dbReference>
<reference evidence="1 2" key="1">
    <citation type="journal article" date="2019" name="Int. J. Syst. Evol. Microbiol.">
        <title>The Global Catalogue of Microorganisms (GCM) 10K type strain sequencing project: providing services to taxonomists for standard genome sequencing and annotation.</title>
        <authorList>
            <consortium name="The Broad Institute Genomics Platform"/>
            <consortium name="The Broad Institute Genome Sequencing Center for Infectious Disease"/>
            <person name="Wu L."/>
            <person name="Ma J."/>
        </authorList>
    </citation>
    <scope>NUCLEOTIDE SEQUENCE [LARGE SCALE GENOMIC DNA]</scope>
    <source>
        <strain evidence="1 2">JCM 9731</strain>
    </source>
</reference>
<sequence length="100" mass="11497">MVNQGGPSGFNFYPFLFTDVDSDTDVKLNEDRYEVFVNGNFVGYKTLTNEGDQLSDIDDFLREQGHEGFTSSLDGDHYIIQTEQKEEDLSRALSVYFHNR</sequence>
<dbReference type="EMBL" id="BAAADJ010000060">
    <property type="protein sequence ID" value="GAA0341847.1"/>
    <property type="molecule type" value="Genomic_DNA"/>
</dbReference>
<evidence type="ECO:0000313" key="2">
    <source>
        <dbReference type="Proteomes" id="UP001500782"/>
    </source>
</evidence>
<name>A0ABN0WME8_9BACI</name>
<proteinExistence type="predicted"/>
<keyword evidence="2" id="KW-1185">Reference proteome</keyword>
<comment type="caution">
    <text evidence="1">The sequence shown here is derived from an EMBL/GenBank/DDBJ whole genome shotgun (WGS) entry which is preliminary data.</text>
</comment>
<evidence type="ECO:0000313" key="1">
    <source>
        <dbReference type="EMBL" id="GAA0341847.1"/>
    </source>
</evidence>